<organism evidence="2 3">
    <name type="scientific">Meganyctiphanes norvegica</name>
    <name type="common">Northern krill</name>
    <name type="synonym">Thysanopoda norvegica</name>
    <dbReference type="NCBI Taxonomy" id="48144"/>
    <lineage>
        <taxon>Eukaryota</taxon>
        <taxon>Metazoa</taxon>
        <taxon>Ecdysozoa</taxon>
        <taxon>Arthropoda</taxon>
        <taxon>Crustacea</taxon>
        <taxon>Multicrustacea</taxon>
        <taxon>Malacostraca</taxon>
        <taxon>Eumalacostraca</taxon>
        <taxon>Eucarida</taxon>
        <taxon>Euphausiacea</taxon>
        <taxon>Euphausiidae</taxon>
        <taxon>Meganyctiphanes</taxon>
    </lineage>
</organism>
<dbReference type="Proteomes" id="UP001497623">
    <property type="component" value="Unassembled WGS sequence"/>
</dbReference>
<accession>A0AAV2QDJ0</accession>
<comment type="caution">
    <text evidence="2">The sequence shown here is derived from an EMBL/GenBank/DDBJ whole genome shotgun (WGS) entry which is preliminary data.</text>
</comment>
<evidence type="ECO:0008006" key="4">
    <source>
        <dbReference type="Google" id="ProtNLM"/>
    </source>
</evidence>
<reference evidence="2 3" key="1">
    <citation type="submission" date="2024-05" db="EMBL/GenBank/DDBJ databases">
        <authorList>
            <person name="Wallberg A."/>
        </authorList>
    </citation>
    <scope>NUCLEOTIDE SEQUENCE [LARGE SCALE GENOMIC DNA]</scope>
</reference>
<proteinExistence type="predicted"/>
<evidence type="ECO:0000313" key="3">
    <source>
        <dbReference type="Proteomes" id="UP001497623"/>
    </source>
</evidence>
<dbReference type="EMBL" id="CAXKWB010005416">
    <property type="protein sequence ID" value="CAL4078330.1"/>
    <property type="molecule type" value="Genomic_DNA"/>
</dbReference>
<evidence type="ECO:0000313" key="2">
    <source>
        <dbReference type="EMBL" id="CAL4078330.1"/>
    </source>
</evidence>
<dbReference type="AlphaFoldDB" id="A0AAV2QDJ0"/>
<keyword evidence="1" id="KW-0175">Coiled coil</keyword>
<dbReference type="PANTHER" id="PTHR32046:SF14">
    <property type="match status" value="1"/>
</dbReference>
<protein>
    <recommendedName>
        <fullName evidence="4">AIG1-type G domain-containing protein</fullName>
    </recommendedName>
</protein>
<gene>
    <name evidence="2" type="ORF">MNOR_LOCUS10619</name>
</gene>
<evidence type="ECO:0000256" key="1">
    <source>
        <dbReference type="SAM" id="Coils"/>
    </source>
</evidence>
<dbReference type="PANTHER" id="PTHR32046">
    <property type="entry name" value="G DOMAIN-CONTAINING PROTEIN"/>
    <property type="match status" value="1"/>
</dbReference>
<sequence>MPIDFNLVIIDTPGLGDTRGIEFDKKLFERLEILFNSDDFGVGELNCIGLVTPSSDVRLTNKQLYILDSCMRIFGTDVKHIINILATFSDVGVPEILPVLKAAGVEYHALHKFNNSSIFLSNRKPSSNEFNKNQLLWNYVVHCTSDFMEYLQGSKSISLILTPGVLENRRMLNEKGRVLEQKLQLILSKVYNFTEMKEVMEQNQNAQLKITILEPFKERYEKKALNCCSCNVTCHKPCPINCKICKEMKHSGNRKNCTVCKCSFKAHERDNYHFKFVWKQDLKNVDRKYKEQIKQESDKATKELIQCLREIKNCVETLKHIALRPSQITMENYIGNILEEEKLIYNDSYSKKVAMLQSIHEAEKMSASLLNNDDELVELFNRIELANKTQINKQMGCWIM</sequence>
<dbReference type="Gene3D" id="3.40.50.300">
    <property type="entry name" value="P-loop containing nucleotide triphosphate hydrolases"/>
    <property type="match status" value="1"/>
</dbReference>
<feature type="coiled-coil region" evidence="1">
    <location>
        <begin position="279"/>
        <end position="310"/>
    </location>
</feature>
<keyword evidence="3" id="KW-1185">Reference proteome</keyword>
<dbReference type="InterPro" id="IPR027417">
    <property type="entry name" value="P-loop_NTPase"/>
</dbReference>
<name>A0AAV2QDJ0_MEGNR</name>